<feature type="binding site" evidence="11">
    <location>
        <position position="20"/>
    </location>
    <ligand>
        <name>Zn(2+)</name>
        <dbReference type="ChEBI" id="CHEBI:29105"/>
        <label>1</label>
    </ligand>
</feature>
<comment type="function">
    <text evidence="9">Core component of RNA polymerase III (Pol III) which synthesizes small non-coding RNAs using the four ribonucleoside triphosphates as substrates. Can mediate Pol I proofreading of the nascent RNA transcript. Anchors into the Pol III active site to constantly monitor transcription fidelity, cleaves mis-incorporated 5'-ribonucleotides and restarts the transcription process. Once Pol III reaches the poly(dT) termination signal, can induce Pol III clamp opening and transcription termination. Pol III plays an important role in sensing and limiting infection by intracellular bacteria and DNA viruses. Acts as a nuclear and cytosolic DNA sensor involved in innate immune response. Can sense non-self dsDNA that serves as template for transcription into dsRNA. The non-self RNA polymerase III transcripts, such as Epstein-Barr virus-encoded RNAs (EBERs) induce type I interferon and NF-kappa-B through the RIG-I pathway.</text>
</comment>
<feature type="binding site" evidence="11">
    <location>
        <position position="85"/>
    </location>
    <ligand>
        <name>Zn(2+)</name>
        <dbReference type="ChEBI" id="CHEBI:29105"/>
        <label>2</label>
    </ligand>
</feature>
<feature type="binding site" evidence="11">
    <location>
        <position position="17"/>
    </location>
    <ligand>
        <name>Zn(2+)</name>
        <dbReference type="ChEBI" id="CHEBI:29105"/>
        <label>1</label>
    </ligand>
</feature>
<dbReference type="GO" id="GO:0003676">
    <property type="term" value="F:nucleic acid binding"/>
    <property type="evidence" value="ECO:0007669"/>
    <property type="project" value="InterPro"/>
</dbReference>
<proteinExistence type="inferred from homology"/>
<keyword evidence="6 10" id="KW-0804">Transcription</keyword>
<dbReference type="EMBL" id="GFXV01007407">
    <property type="protein sequence ID" value="MBW19212.1"/>
    <property type="molecule type" value="Transcribed_RNA"/>
</dbReference>
<evidence type="ECO:0000256" key="3">
    <source>
        <dbReference type="ARBA" id="ARBA00022723"/>
    </source>
</evidence>
<dbReference type="AlphaFoldDB" id="A0A2H8U0B5"/>
<feature type="zinc finger region" description="C4-type" evidence="12">
    <location>
        <begin position="17"/>
        <end position="40"/>
    </location>
</feature>
<comment type="similarity">
    <text evidence="10">Belongs to the archaeal rpoM/eukaryotic RPA12/RPB9/RPC11 RNA polymerase family.</text>
</comment>
<feature type="binding site" evidence="11">
    <location>
        <position position="37"/>
    </location>
    <ligand>
        <name>Zn(2+)</name>
        <dbReference type="ChEBI" id="CHEBI:29105"/>
        <label>1</label>
    </ligand>
</feature>
<evidence type="ECO:0000256" key="6">
    <source>
        <dbReference type="ARBA" id="ARBA00023163"/>
    </source>
</evidence>
<feature type="binding site" evidence="11">
    <location>
        <position position="110"/>
    </location>
    <ligand>
        <name>Zn(2+)</name>
        <dbReference type="ChEBI" id="CHEBI:29105"/>
        <label>2</label>
    </ligand>
</feature>
<keyword evidence="2 10" id="KW-0240">DNA-directed RNA polymerase</keyword>
<evidence type="ECO:0000256" key="9">
    <source>
        <dbReference type="ARBA" id="ARBA00054653"/>
    </source>
</evidence>
<accession>A0A2H8U0B5</accession>
<dbReference type="CDD" id="cd10509">
    <property type="entry name" value="Zn-ribbon_RPC11"/>
    <property type="match status" value="1"/>
</dbReference>
<gene>
    <name evidence="14" type="primary">POLR3K</name>
</gene>
<keyword evidence="4 12" id="KW-0863">Zinc-finger</keyword>
<keyword evidence="3 11" id="KW-0479">Metal-binding</keyword>
<dbReference type="SMART" id="SM00440">
    <property type="entry name" value="ZnF_C2C2"/>
    <property type="match status" value="1"/>
</dbReference>
<protein>
    <recommendedName>
        <fullName evidence="10">DNA-directed RNA polymerase subunit</fullName>
    </recommendedName>
</protein>
<dbReference type="FunFam" id="2.20.25.10:FF:000005">
    <property type="entry name" value="DNA-directed RNA polymerase subunit"/>
    <property type="match status" value="1"/>
</dbReference>
<dbReference type="OrthoDB" id="282152at2759"/>
<evidence type="ECO:0000256" key="12">
    <source>
        <dbReference type="PIRSR" id="PIRSR005586-2"/>
    </source>
</evidence>
<dbReference type="SUPFAM" id="SSF57783">
    <property type="entry name" value="Zinc beta-ribbon"/>
    <property type="match status" value="1"/>
</dbReference>
<dbReference type="InterPro" id="IPR034014">
    <property type="entry name" value="Zn_ribbon_RPC11_C"/>
</dbReference>
<evidence type="ECO:0000256" key="1">
    <source>
        <dbReference type="ARBA" id="ARBA00004123"/>
    </source>
</evidence>
<dbReference type="PROSITE" id="PS51133">
    <property type="entry name" value="ZF_TFIIS_2"/>
    <property type="match status" value="1"/>
</dbReference>
<dbReference type="Pfam" id="PF01096">
    <property type="entry name" value="Zn_ribbon_TFIIS"/>
    <property type="match status" value="1"/>
</dbReference>
<evidence type="ECO:0000256" key="7">
    <source>
        <dbReference type="ARBA" id="ARBA00023242"/>
    </source>
</evidence>
<dbReference type="InterPro" id="IPR012164">
    <property type="entry name" value="Rpa12/Rpb9/Rpc10/TFS"/>
</dbReference>
<evidence type="ECO:0000256" key="5">
    <source>
        <dbReference type="ARBA" id="ARBA00022833"/>
    </source>
</evidence>
<dbReference type="PROSITE" id="PS00466">
    <property type="entry name" value="ZF_TFIIS_1"/>
    <property type="match status" value="1"/>
</dbReference>
<dbReference type="PANTHER" id="PTHR11239:SF12">
    <property type="entry name" value="DNA-DIRECTED RNA POLYMERASE III SUBUNIT RPC10"/>
    <property type="match status" value="1"/>
</dbReference>
<comment type="function">
    <text evidence="10">DNA-dependent RNA polymerase catalyzes the transcription of DNA into RNA using the four ribonucleoside triphosphates as substrates.</text>
</comment>
<keyword evidence="7 10" id="KW-0539">Nucleus</keyword>
<feature type="binding site" evidence="11">
    <location>
        <position position="40"/>
    </location>
    <ligand>
        <name>Zn(2+)</name>
        <dbReference type="ChEBI" id="CHEBI:29105"/>
        <label>1</label>
    </ligand>
</feature>
<keyword evidence="5 11" id="KW-0862">Zinc</keyword>
<dbReference type="GO" id="GO:0006386">
    <property type="term" value="P:termination of RNA polymerase III transcription"/>
    <property type="evidence" value="ECO:0007669"/>
    <property type="project" value="TreeGrafter"/>
</dbReference>
<feature type="binding site" evidence="11">
    <location>
        <position position="82"/>
    </location>
    <ligand>
        <name>Zn(2+)</name>
        <dbReference type="ChEBI" id="CHEBI:29105"/>
        <label>2</label>
    </ligand>
</feature>
<evidence type="ECO:0000256" key="4">
    <source>
        <dbReference type="ARBA" id="ARBA00022771"/>
    </source>
</evidence>
<evidence type="ECO:0000256" key="11">
    <source>
        <dbReference type="PIRSR" id="PIRSR005586-1"/>
    </source>
</evidence>
<evidence type="ECO:0000256" key="10">
    <source>
        <dbReference type="PIRNR" id="PIRNR005586"/>
    </source>
</evidence>
<evidence type="ECO:0000256" key="8">
    <source>
        <dbReference type="ARBA" id="ARBA00044007"/>
    </source>
</evidence>
<dbReference type="GO" id="GO:0005666">
    <property type="term" value="C:RNA polymerase III complex"/>
    <property type="evidence" value="ECO:0007669"/>
    <property type="project" value="TreeGrafter"/>
</dbReference>
<sequence length="119" mass="13690">MSSKVVNESSMCYIDFCPNCSNILHLDEYMGEMRQKCQVCPYFSAIKNVMLASRSFYKLKEIDSVLGGKAAWENVDSIDVVCNTCNHGRAYFLQVQTRSADEPMTVFYKCCNCGHRWRE</sequence>
<evidence type="ECO:0000259" key="13">
    <source>
        <dbReference type="PROSITE" id="PS51133"/>
    </source>
</evidence>
<feature type="binding site" evidence="11">
    <location>
        <position position="113"/>
    </location>
    <ligand>
        <name>Zn(2+)</name>
        <dbReference type="ChEBI" id="CHEBI:29105"/>
        <label>2</label>
    </ligand>
</feature>
<comment type="subcellular location">
    <subcellularLocation>
        <location evidence="1 10">Nucleus</location>
    </subcellularLocation>
</comment>
<dbReference type="InterPro" id="IPR001222">
    <property type="entry name" value="Znf_TFIIS"/>
</dbReference>
<dbReference type="GO" id="GO:0008270">
    <property type="term" value="F:zinc ion binding"/>
    <property type="evidence" value="ECO:0007669"/>
    <property type="project" value="UniProtKB-KW"/>
</dbReference>
<reference evidence="14" key="1">
    <citation type="submission" date="2017-10" db="EMBL/GenBank/DDBJ databases">
        <title>Transcriptome Assembly of Sugarcane Aphid Adults.</title>
        <authorList>
            <person name="Scully E.D."/>
            <person name="Palmer N.A."/>
            <person name="Geib S.M."/>
            <person name="Sarath G."/>
            <person name="Sattler S.E."/>
        </authorList>
    </citation>
    <scope>NUCLEOTIDE SEQUENCE</scope>
    <source>
        <tissue evidence="14">Whole body</tissue>
    </source>
</reference>
<feature type="domain" description="TFIIS-type" evidence="13">
    <location>
        <begin position="78"/>
        <end position="118"/>
    </location>
</feature>
<dbReference type="Gene3D" id="2.20.25.10">
    <property type="match status" value="1"/>
</dbReference>
<dbReference type="GO" id="GO:0003899">
    <property type="term" value="F:DNA-directed RNA polymerase activity"/>
    <property type="evidence" value="ECO:0007669"/>
    <property type="project" value="InterPro"/>
</dbReference>
<comment type="subunit">
    <text evidence="8">Component of the RNA polymerase III complex consisting of 17 subunits: a ten-subunit horseshoe-shaped catalytic core composed of POLR3A/RPC1, POLR3B/RPC2, POLR1C/RPAC1, POLR1D/RPAC2, POLR3K/RPC10, POLR2E/RPABC1, POLR2F/RPABC2, POLR2H/RPABC3, POLR2K/RPABC4 and POLR2L/RPABC5; a mobile stalk composed of two subunits POLR3H/RPC8 and CRCP/RPC9, protruding from the core and functioning primarily in transcription initiation; and additional subunits homologous to general transcription factors of the RNA polymerase II machinery, POLR3C/RPC3-POLR3F/RPC6-POLR3G/RPC7 heterotrimer required for transcription initiation and POLR3D/RPC4-POLR3E/RPC5 heterodimer involved in both transcription initiation and termination.</text>
</comment>
<dbReference type="PIRSF" id="PIRSF005586">
    <property type="entry name" value="RNApol_RpoM"/>
    <property type="match status" value="1"/>
</dbReference>
<evidence type="ECO:0000313" key="14">
    <source>
        <dbReference type="EMBL" id="MBW19212.1"/>
    </source>
</evidence>
<name>A0A2H8U0B5_9HEMI</name>
<evidence type="ECO:0000256" key="2">
    <source>
        <dbReference type="ARBA" id="ARBA00022478"/>
    </source>
</evidence>
<dbReference type="PANTHER" id="PTHR11239">
    <property type="entry name" value="DNA-DIRECTED RNA POLYMERASE"/>
    <property type="match status" value="1"/>
</dbReference>
<organism evidence="14">
    <name type="scientific">Melanaphis sacchari</name>
    <dbReference type="NCBI Taxonomy" id="742174"/>
    <lineage>
        <taxon>Eukaryota</taxon>
        <taxon>Metazoa</taxon>
        <taxon>Ecdysozoa</taxon>
        <taxon>Arthropoda</taxon>
        <taxon>Hexapoda</taxon>
        <taxon>Insecta</taxon>
        <taxon>Pterygota</taxon>
        <taxon>Neoptera</taxon>
        <taxon>Paraneoptera</taxon>
        <taxon>Hemiptera</taxon>
        <taxon>Sternorrhyncha</taxon>
        <taxon>Aphidomorpha</taxon>
        <taxon>Aphidoidea</taxon>
        <taxon>Aphididae</taxon>
        <taxon>Aphidini</taxon>
        <taxon>Melanaphis</taxon>
    </lineage>
</organism>